<protein>
    <submittedName>
        <fullName evidence="1">Formyl transferase domain-containing protein</fullName>
    </submittedName>
</protein>
<name>A0AAX2LY82_CAMJU</name>
<dbReference type="GO" id="GO:0016740">
    <property type="term" value="F:transferase activity"/>
    <property type="evidence" value="ECO:0007669"/>
    <property type="project" value="UniProtKB-KW"/>
</dbReference>
<keyword evidence="1" id="KW-0808">Transferase</keyword>
<evidence type="ECO:0000313" key="1">
    <source>
        <dbReference type="EMBL" id="SUW91700.1"/>
    </source>
</evidence>
<evidence type="ECO:0000313" key="2">
    <source>
        <dbReference type="Proteomes" id="UP000254131"/>
    </source>
</evidence>
<reference evidence="1 2" key="1">
    <citation type="submission" date="2018-06" db="EMBL/GenBank/DDBJ databases">
        <authorList>
            <consortium name="Pathogen Informatics"/>
            <person name="Doyle S."/>
        </authorList>
    </citation>
    <scope>NUCLEOTIDE SEQUENCE [LARGE SCALE GENOMIC DNA]</scope>
    <source>
        <strain evidence="1 2">NCTC13105</strain>
    </source>
</reference>
<sequence>MDCGALSGVPKARLEILGEEREILFYEINELDLILNLSDNVILKITKE</sequence>
<dbReference type="EMBL" id="UFVB01000001">
    <property type="protein sequence ID" value="SUW91700.1"/>
    <property type="molecule type" value="Genomic_DNA"/>
</dbReference>
<comment type="caution">
    <text evidence="1">The sequence shown here is derived from an EMBL/GenBank/DDBJ whole genome shotgun (WGS) entry which is preliminary data.</text>
</comment>
<accession>A0AAX2LY82</accession>
<organism evidence="1 2">
    <name type="scientific">Campylobacter jejuni</name>
    <dbReference type="NCBI Taxonomy" id="197"/>
    <lineage>
        <taxon>Bacteria</taxon>
        <taxon>Pseudomonadati</taxon>
        <taxon>Campylobacterota</taxon>
        <taxon>Epsilonproteobacteria</taxon>
        <taxon>Campylobacterales</taxon>
        <taxon>Campylobacteraceae</taxon>
        <taxon>Campylobacter</taxon>
    </lineage>
</organism>
<dbReference type="AlphaFoldDB" id="A0AAX2LY82"/>
<dbReference type="Proteomes" id="UP000254131">
    <property type="component" value="Unassembled WGS sequence"/>
</dbReference>
<proteinExistence type="predicted"/>
<gene>
    <name evidence="1" type="ORF">NCTC13105_00321</name>
</gene>